<comment type="subcellular location">
    <subcellularLocation>
        <location evidence="1">Secreted</location>
    </subcellularLocation>
</comment>
<organism evidence="7 8">
    <name type="scientific">Eutrema salsugineum</name>
    <name type="common">Saltwater cress</name>
    <name type="synonym">Sisymbrium salsugineum</name>
    <dbReference type="NCBI Taxonomy" id="72664"/>
    <lineage>
        <taxon>Eukaryota</taxon>
        <taxon>Viridiplantae</taxon>
        <taxon>Streptophyta</taxon>
        <taxon>Embryophyta</taxon>
        <taxon>Tracheophyta</taxon>
        <taxon>Spermatophyta</taxon>
        <taxon>Magnoliopsida</taxon>
        <taxon>eudicotyledons</taxon>
        <taxon>Gunneridae</taxon>
        <taxon>Pentapetalae</taxon>
        <taxon>rosids</taxon>
        <taxon>malvids</taxon>
        <taxon>Brassicales</taxon>
        <taxon>Brassicaceae</taxon>
        <taxon>Eutremeae</taxon>
        <taxon>Eutrema</taxon>
    </lineage>
</organism>
<dbReference type="Gramene" id="ESQ35397">
    <property type="protein sequence ID" value="ESQ35397"/>
    <property type="gene ID" value="EUTSA_v10009469mg"/>
</dbReference>
<proteinExistence type="inferred from homology"/>
<evidence type="ECO:0000256" key="5">
    <source>
        <dbReference type="ARBA" id="ARBA00023157"/>
    </source>
</evidence>
<sequence>MVSCVLILLVLHHVKAKEGEAASGTTGVCELANEFPGKCGNDGINVCINDMQKKHQKENLRCECFDHPTVIFGWKKRICKCRYNC</sequence>
<evidence type="ECO:0000256" key="4">
    <source>
        <dbReference type="ARBA" id="ARBA00022729"/>
    </source>
</evidence>
<reference evidence="7 8" key="1">
    <citation type="journal article" date="2013" name="Front. Plant Sci.">
        <title>The Reference Genome of the Halophytic Plant Eutrema salsugineum.</title>
        <authorList>
            <person name="Yang R."/>
            <person name="Jarvis D.E."/>
            <person name="Chen H."/>
            <person name="Beilstein M.A."/>
            <person name="Grimwood J."/>
            <person name="Jenkins J."/>
            <person name="Shu S."/>
            <person name="Prochnik S."/>
            <person name="Xin M."/>
            <person name="Ma C."/>
            <person name="Schmutz J."/>
            <person name="Wing R.A."/>
            <person name="Mitchell-Olds T."/>
            <person name="Schumaker K.S."/>
            <person name="Wang X."/>
        </authorList>
    </citation>
    <scope>NUCLEOTIDE SEQUENCE [LARGE SCALE GENOMIC DNA]</scope>
</reference>
<comment type="similarity">
    <text evidence="2">Belongs to the DEFL family.</text>
</comment>
<dbReference type="EMBL" id="KI517683">
    <property type="protein sequence ID" value="ESQ35397.1"/>
    <property type="molecule type" value="Genomic_DNA"/>
</dbReference>
<name>V4KZC8_EUTSA</name>
<dbReference type="GO" id="GO:0005576">
    <property type="term" value="C:extracellular region"/>
    <property type="evidence" value="ECO:0007669"/>
    <property type="project" value="UniProtKB-SubCell"/>
</dbReference>
<protein>
    <submittedName>
        <fullName evidence="7">Uncharacterized protein</fullName>
    </submittedName>
</protein>
<dbReference type="PANTHER" id="PTHR34450">
    <property type="entry name" value="DEFENSIN-LIKE PROTEIN 245-RELATED"/>
    <property type="match status" value="1"/>
</dbReference>
<dbReference type="PANTHER" id="PTHR34450:SF4">
    <property type="entry name" value="DEFENSIN-LIKE PROTEIN 226-RELATED"/>
    <property type="match status" value="1"/>
</dbReference>
<feature type="signal peptide" evidence="6">
    <location>
        <begin position="1"/>
        <end position="16"/>
    </location>
</feature>
<accession>V4KZC8</accession>
<evidence type="ECO:0000256" key="2">
    <source>
        <dbReference type="ARBA" id="ARBA00006722"/>
    </source>
</evidence>
<dbReference type="Proteomes" id="UP000030689">
    <property type="component" value="Unassembled WGS sequence"/>
</dbReference>
<keyword evidence="3" id="KW-0964">Secreted</keyword>
<gene>
    <name evidence="7" type="ORF">EUTSA_v10009469mg</name>
</gene>
<keyword evidence="4 6" id="KW-0732">Signal</keyword>
<evidence type="ECO:0000256" key="1">
    <source>
        <dbReference type="ARBA" id="ARBA00004613"/>
    </source>
</evidence>
<evidence type="ECO:0000256" key="3">
    <source>
        <dbReference type="ARBA" id="ARBA00022525"/>
    </source>
</evidence>
<dbReference type="Pfam" id="PF06876">
    <property type="entry name" value="SCRL"/>
    <property type="match status" value="1"/>
</dbReference>
<evidence type="ECO:0000313" key="8">
    <source>
        <dbReference type="Proteomes" id="UP000030689"/>
    </source>
</evidence>
<dbReference type="GO" id="GO:0007165">
    <property type="term" value="P:signal transduction"/>
    <property type="evidence" value="ECO:0007669"/>
    <property type="project" value="InterPro"/>
</dbReference>
<dbReference type="STRING" id="72664.V4KZC8"/>
<dbReference type="AlphaFoldDB" id="V4KZC8"/>
<keyword evidence="5" id="KW-1015">Disulfide bond</keyword>
<dbReference type="InterPro" id="IPR010682">
    <property type="entry name" value="SCRL"/>
</dbReference>
<feature type="chain" id="PRO_5004722803" evidence="6">
    <location>
        <begin position="17"/>
        <end position="85"/>
    </location>
</feature>
<keyword evidence="8" id="KW-1185">Reference proteome</keyword>
<evidence type="ECO:0000313" key="7">
    <source>
        <dbReference type="EMBL" id="ESQ35397.1"/>
    </source>
</evidence>
<dbReference type="OMA" id="KRICKCR"/>
<dbReference type="KEGG" id="eus:EUTSA_v10009469mg"/>
<evidence type="ECO:0000256" key="6">
    <source>
        <dbReference type="SAM" id="SignalP"/>
    </source>
</evidence>